<dbReference type="InterPro" id="IPR039424">
    <property type="entry name" value="SBP_5"/>
</dbReference>
<dbReference type="AlphaFoldDB" id="A0A9D2VFV8"/>
<dbReference type="PANTHER" id="PTHR30290:SF9">
    <property type="entry name" value="OLIGOPEPTIDE-BINDING PROTEIN APPA"/>
    <property type="match status" value="1"/>
</dbReference>
<keyword evidence="2" id="KW-0813">Transport</keyword>
<dbReference type="PIRSF" id="PIRSF002741">
    <property type="entry name" value="MppA"/>
    <property type="match status" value="1"/>
</dbReference>
<feature type="chain" id="PRO_5038758373" evidence="4">
    <location>
        <begin position="28"/>
        <end position="528"/>
    </location>
</feature>
<feature type="domain" description="Solute-binding protein family 5" evidence="5">
    <location>
        <begin position="72"/>
        <end position="437"/>
    </location>
</feature>
<dbReference type="PANTHER" id="PTHR30290">
    <property type="entry name" value="PERIPLASMIC BINDING COMPONENT OF ABC TRANSPORTER"/>
    <property type="match status" value="1"/>
</dbReference>
<evidence type="ECO:0000256" key="2">
    <source>
        <dbReference type="ARBA" id="ARBA00022448"/>
    </source>
</evidence>
<dbReference type="RefSeq" id="WP_276830463.1">
    <property type="nucleotide sequence ID" value="NZ_DYTQ01000052.1"/>
</dbReference>
<comment type="similarity">
    <text evidence="1">Belongs to the bacterial solute-binding protein 5 family.</text>
</comment>
<comment type="caution">
    <text evidence="6">The sequence shown here is derived from an EMBL/GenBank/DDBJ whole genome shotgun (WGS) entry which is preliminary data.</text>
</comment>
<evidence type="ECO:0000313" key="6">
    <source>
        <dbReference type="EMBL" id="HJH23790.1"/>
    </source>
</evidence>
<dbReference type="InterPro" id="IPR030678">
    <property type="entry name" value="Peptide/Ni-bd"/>
</dbReference>
<gene>
    <name evidence="6" type="ORF">K8U84_04475</name>
</gene>
<dbReference type="CDD" id="cd08498">
    <property type="entry name" value="PBP2_NikA_DppA_OppA_like_2"/>
    <property type="match status" value="1"/>
</dbReference>
<dbReference type="Gene3D" id="3.40.190.10">
    <property type="entry name" value="Periplasmic binding protein-like II"/>
    <property type="match status" value="1"/>
</dbReference>
<dbReference type="Gene3D" id="3.10.105.10">
    <property type="entry name" value="Dipeptide-binding Protein, Domain 3"/>
    <property type="match status" value="1"/>
</dbReference>
<sequence>MALFTKTKQRVIRLIYVLGLSVSALHAQTLTVALQDEPTAIDPHYQSFTPNVQLAATLFDPLIRKNSQSVAVPALAQSWQVEGNIWTFHLRPNVQFSDGFPFTAADVVYSYERVFKIRNSPSSYALYLNQVKSVVAVDEHTVQIETDGPAPVLLANLAMIPILSQRLAQQEGLTELGQAPLDHRKTLAGTGPYQLDHWHKGTELVLTRNPYYWADEPPWSQVIFRPIPDGHKRVEALVTGVVDIIEAPPVADIARLEKMPSIFIQKMSSLRLLYVSLNQGPDLPEGMKNTNGANPLSDQRVRKALSLAIDREALVQTVMQGIAQAAGNLLSYPNFGTSERFALAPLPDLDQARELLKHAGYPRGFTLSLGAPVGRYRNDEQLAQAIAQMWAQIGVEVQVELFTPALFFKQRDQYAFSSYLSGWSAVTGEMSNPLIALTMTPDPALGQGITNWSHYSNPRLDELIRQAMRTLDEDQRAMVLEEAAAEVLTDYGILPILFELSTWAMKQSIRYDGRVDQFTLPQDVYPNH</sequence>
<dbReference type="SUPFAM" id="SSF53850">
    <property type="entry name" value="Periplasmic binding protein-like II"/>
    <property type="match status" value="1"/>
</dbReference>
<name>A0A9D2VFV8_9BURK</name>
<dbReference type="Proteomes" id="UP000700248">
    <property type="component" value="Unassembled WGS sequence"/>
</dbReference>
<dbReference type="GO" id="GO:0015833">
    <property type="term" value="P:peptide transport"/>
    <property type="evidence" value="ECO:0007669"/>
    <property type="project" value="TreeGrafter"/>
</dbReference>
<evidence type="ECO:0000256" key="3">
    <source>
        <dbReference type="ARBA" id="ARBA00022729"/>
    </source>
</evidence>
<dbReference type="Gene3D" id="3.90.76.10">
    <property type="entry name" value="Dipeptide-binding Protein, Domain 1"/>
    <property type="match status" value="1"/>
</dbReference>
<dbReference type="InterPro" id="IPR000914">
    <property type="entry name" value="SBP_5_dom"/>
</dbReference>
<feature type="signal peptide" evidence="4">
    <location>
        <begin position="1"/>
        <end position="27"/>
    </location>
</feature>
<dbReference type="GO" id="GO:0043190">
    <property type="term" value="C:ATP-binding cassette (ABC) transporter complex"/>
    <property type="evidence" value="ECO:0007669"/>
    <property type="project" value="InterPro"/>
</dbReference>
<keyword evidence="3 4" id="KW-0732">Signal</keyword>
<proteinExistence type="inferred from homology"/>
<dbReference type="Pfam" id="PF00496">
    <property type="entry name" value="SBP_bac_5"/>
    <property type="match status" value="1"/>
</dbReference>
<dbReference type="GO" id="GO:1904680">
    <property type="term" value="F:peptide transmembrane transporter activity"/>
    <property type="evidence" value="ECO:0007669"/>
    <property type="project" value="TreeGrafter"/>
</dbReference>
<evidence type="ECO:0000256" key="4">
    <source>
        <dbReference type="SAM" id="SignalP"/>
    </source>
</evidence>
<dbReference type="GO" id="GO:0030288">
    <property type="term" value="C:outer membrane-bounded periplasmic space"/>
    <property type="evidence" value="ECO:0007669"/>
    <property type="project" value="UniProtKB-ARBA"/>
</dbReference>
<protein>
    <submittedName>
        <fullName evidence="6">ABC transporter substrate-binding protein</fullName>
    </submittedName>
</protein>
<reference evidence="6" key="1">
    <citation type="journal article" date="2021" name="PeerJ">
        <title>Extensive microbial diversity within the chicken gut microbiome revealed by metagenomics and culture.</title>
        <authorList>
            <person name="Gilroy R."/>
            <person name="Ravi A."/>
            <person name="Getino M."/>
            <person name="Pursley I."/>
            <person name="Horton D.L."/>
            <person name="Alikhan N.F."/>
            <person name="Baker D."/>
            <person name="Gharbi K."/>
            <person name="Hall N."/>
            <person name="Watson M."/>
            <person name="Adriaenssens E.M."/>
            <person name="Foster-Nyarko E."/>
            <person name="Jarju S."/>
            <person name="Secka A."/>
            <person name="Antonio M."/>
            <person name="Oren A."/>
            <person name="Chaudhuri R.R."/>
            <person name="La Ragione R."/>
            <person name="Hildebrand F."/>
            <person name="Pallen M.J."/>
        </authorList>
    </citation>
    <scope>NUCLEOTIDE SEQUENCE</scope>
    <source>
        <strain evidence="6">CHK175-13533</strain>
    </source>
</reference>
<organism evidence="6 7">
    <name type="scientific">Paenalcaligenes hominis</name>
    <dbReference type="NCBI Taxonomy" id="643674"/>
    <lineage>
        <taxon>Bacteria</taxon>
        <taxon>Pseudomonadati</taxon>
        <taxon>Pseudomonadota</taxon>
        <taxon>Betaproteobacteria</taxon>
        <taxon>Burkholderiales</taxon>
        <taxon>Alcaligenaceae</taxon>
        <taxon>Paenalcaligenes</taxon>
    </lineage>
</organism>
<dbReference type="EMBL" id="DYTQ01000052">
    <property type="protein sequence ID" value="HJH23790.1"/>
    <property type="molecule type" value="Genomic_DNA"/>
</dbReference>
<evidence type="ECO:0000259" key="5">
    <source>
        <dbReference type="Pfam" id="PF00496"/>
    </source>
</evidence>
<accession>A0A9D2VFV8</accession>
<evidence type="ECO:0000256" key="1">
    <source>
        <dbReference type="ARBA" id="ARBA00005695"/>
    </source>
</evidence>
<reference evidence="6" key="2">
    <citation type="submission" date="2021-09" db="EMBL/GenBank/DDBJ databases">
        <authorList>
            <person name="Gilroy R."/>
        </authorList>
    </citation>
    <scope>NUCLEOTIDE SEQUENCE</scope>
    <source>
        <strain evidence="6">CHK175-13533</strain>
    </source>
</reference>
<evidence type="ECO:0000313" key="7">
    <source>
        <dbReference type="Proteomes" id="UP000700248"/>
    </source>
</evidence>